<protein>
    <submittedName>
        <fullName evidence="2">Uncharacterized protein</fullName>
    </submittedName>
</protein>
<comment type="caution">
    <text evidence="2">The sequence shown here is derived from an EMBL/GenBank/DDBJ whole genome shotgun (WGS) entry which is preliminary data.</text>
</comment>
<reference evidence="2 3" key="1">
    <citation type="submission" date="2024-10" db="EMBL/GenBank/DDBJ databases">
        <title>Burkholderia semiarida in Mexico.</title>
        <authorList>
            <person name="Estrada P."/>
        </authorList>
    </citation>
    <scope>NUCLEOTIDE SEQUENCE [LARGE SCALE GENOMIC DNA]</scope>
    <source>
        <strain evidence="2 3">CLM7-1</strain>
    </source>
</reference>
<accession>A0ABW7LAS6</accession>
<sequence length="101" mass="11438">MQPAADDGHRPLRPPSAEIPPASAAGMRRRYTFASRRRAHARRATRQIGRMADFPASRSRFKIFLTNESSCAVSIAPCTFSRENRQFIAPDTREKRIARIP</sequence>
<feature type="region of interest" description="Disordered" evidence="1">
    <location>
        <begin position="1"/>
        <end position="28"/>
    </location>
</feature>
<evidence type="ECO:0000313" key="2">
    <source>
        <dbReference type="EMBL" id="MFH5253748.1"/>
    </source>
</evidence>
<evidence type="ECO:0000313" key="3">
    <source>
        <dbReference type="Proteomes" id="UP001609186"/>
    </source>
</evidence>
<evidence type="ECO:0000256" key="1">
    <source>
        <dbReference type="SAM" id="MobiDB-lite"/>
    </source>
</evidence>
<dbReference type="Proteomes" id="UP001609186">
    <property type="component" value="Unassembled WGS sequence"/>
</dbReference>
<keyword evidence="3" id="KW-1185">Reference proteome</keyword>
<gene>
    <name evidence="2" type="ORF">ACGTRS_21215</name>
</gene>
<organism evidence="2 3">
    <name type="scientific">Burkholderia semiarida</name>
    <dbReference type="NCBI Taxonomy" id="2843303"/>
    <lineage>
        <taxon>Bacteria</taxon>
        <taxon>Pseudomonadati</taxon>
        <taxon>Pseudomonadota</taxon>
        <taxon>Betaproteobacteria</taxon>
        <taxon>Burkholderiales</taxon>
        <taxon>Burkholderiaceae</taxon>
        <taxon>Burkholderia</taxon>
        <taxon>Burkholderia cepacia complex</taxon>
    </lineage>
</organism>
<dbReference type="EMBL" id="JBIMPM010000026">
    <property type="protein sequence ID" value="MFH5253748.1"/>
    <property type="molecule type" value="Genomic_DNA"/>
</dbReference>
<name>A0ABW7LAS6_9BURK</name>
<proteinExistence type="predicted"/>
<dbReference type="RefSeq" id="WP_226233732.1">
    <property type="nucleotide sequence ID" value="NZ_JBIMPM010000026.1"/>
</dbReference>
<feature type="compositionally biased region" description="Basic and acidic residues" evidence="1">
    <location>
        <begin position="1"/>
        <end position="10"/>
    </location>
</feature>